<accession>A0A3M9MD36</accession>
<comment type="caution">
    <text evidence="2">The sequence shown here is derived from an EMBL/GenBank/DDBJ whole genome shotgun (WGS) entry which is preliminary data.</text>
</comment>
<dbReference type="EMBL" id="RJJD01000015">
    <property type="protein sequence ID" value="RNI23466.1"/>
    <property type="molecule type" value="Genomic_DNA"/>
</dbReference>
<dbReference type="AlphaFoldDB" id="A0A3M9MD36"/>
<sequence>MAEINIEPKKRSSWAWIIVLLILLVVGYLLYKYFFEAQGGSPETSGAPTSGMIMPIAPVFLSF</sequence>
<gene>
    <name evidence="2" type="ORF">EFB08_18180</name>
</gene>
<keyword evidence="1" id="KW-1133">Transmembrane helix</keyword>
<dbReference type="Proteomes" id="UP000272117">
    <property type="component" value="Unassembled WGS sequence"/>
</dbReference>
<feature type="transmembrane region" description="Helical" evidence="1">
    <location>
        <begin position="12"/>
        <end position="31"/>
    </location>
</feature>
<keyword evidence="3" id="KW-1185">Reference proteome</keyword>
<evidence type="ECO:0000313" key="3">
    <source>
        <dbReference type="Proteomes" id="UP000272117"/>
    </source>
</evidence>
<protein>
    <submittedName>
        <fullName evidence="2">Uncharacterized protein</fullName>
    </submittedName>
</protein>
<reference evidence="2 3" key="1">
    <citation type="submission" date="2018-11" db="EMBL/GenBank/DDBJ databases">
        <title>Rufibacter latericius sp. nov., isolated from water in Baiyang Lake.</title>
        <authorList>
            <person name="Yang Y."/>
        </authorList>
    </citation>
    <scope>NUCLEOTIDE SEQUENCE [LARGE SCALE GENOMIC DNA]</scope>
    <source>
        <strain evidence="2 3">R-22-1c-1</strain>
    </source>
</reference>
<keyword evidence="1" id="KW-0812">Transmembrane</keyword>
<evidence type="ECO:0000313" key="2">
    <source>
        <dbReference type="EMBL" id="RNI23466.1"/>
    </source>
</evidence>
<keyword evidence="1" id="KW-0472">Membrane</keyword>
<organism evidence="2 3">
    <name type="scientific">Rufibacter latericius</name>
    <dbReference type="NCBI Taxonomy" id="2487040"/>
    <lineage>
        <taxon>Bacteria</taxon>
        <taxon>Pseudomonadati</taxon>
        <taxon>Bacteroidota</taxon>
        <taxon>Cytophagia</taxon>
        <taxon>Cytophagales</taxon>
        <taxon>Hymenobacteraceae</taxon>
        <taxon>Rufibacter</taxon>
    </lineage>
</organism>
<evidence type="ECO:0000256" key="1">
    <source>
        <dbReference type="SAM" id="Phobius"/>
    </source>
</evidence>
<name>A0A3M9MD36_9BACT</name>
<proteinExistence type="predicted"/>